<proteinExistence type="predicted"/>
<reference evidence="3" key="1">
    <citation type="submission" date="2016-04" db="EMBL/GenBank/DDBJ databases">
        <authorList>
            <person name="Zhang B."/>
        </authorList>
    </citation>
    <scope>NUCLEOTIDE SEQUENCE [LARGE SCALE GENOMIC DNA]</scope>
    <source>
        <strain evidence="3">S10</strain>
    </source>
</reference>
<evidence type="ECO:0000256" key="1">
    <source>
        <dbReference type="SAM" id="MobiDB-lite"/>
    </source>
</evidence>
<protein>
    <submittedName>
        <fullName evidence="2">Uncharacterized protein</fullName>
    </submittedName>
</protein>
<accession>A0A143C3G3</accession>
<feature type="region of interest" description="Disordered" evidence="1">
    <location>
        <begin position="63"/>
        <end position="84"/>
    </location>
</feature>
<dbReference type="KEGG" id="stsi:A4E84_20355"/>
<evidence type="ECO:0000313" key="3">
    <source>
        <dbReference type="Proteomes" id="UP000076096"/>
    </source>
</evidence>
<name>A0A143C3G3_9ACTN</name>
<evidence type="ECO:0000313" key="2">
    <source>
        <dbReference type="EMBL" id="AMW11639.1"/>
    </source>
</evidence>
<dbReference type="AlphaFoldDB" id="A0A143C3G3"/>
<keyword evidence="3" id="KW-1185">Reference proteome</keyword>
<dbReference type="EMBL" id="CP015098">
    <property type="protein sequence ID" value="AMW11639.1"/>
    <property type="molecule type" value="Genomic_DNA"/>
</dbReference>
<dbReference type="RefSeq" id="WP_062927954.1">
    <property type="nucleotide sequence ID" value="NZ_CP015098.1"/>
</dbReference>
<gene>
    <name evidence="2" type="ORF">A4E84_20355</name>
</gene>
<organism evidence="2 3">
    <name type="scientific">Streptomyces qaidamensis</name>
    <dbReference type="NCBI Taxonomy" id="1783515"/>
    <lineage>
        <taxon>Bacteria</taxon>
        <taxon>Bacillati</taxon>
        <taxon>Actinomycetota</taxon>
        <taxon>Actinomycetes</taxon>
        <taxon>Kitasatosporales</taxon>
        <taxon>Streptomycetaceae</taxon>
        <taxon>Streptomyces</taxon>
        <taxon>Streptomyces aurantiacus group</taxon>
    </lineage>
</organism>
<sequence length="84" mass="9486">MADLTDAELDQLIDAIGLKRPRGGSKYKPIAHGTYRGARQHRYRKEPLCDPCRLAENAYQAGMKQKARERKRAREQARAASSTS</sequence>
<dbReference type="Proteomes" id="UP000076096">
    <property type="component" value="Chromosome"/>
</dbReference>
<dbReference type="STRING" id="1783515.A4E84_20355"/>